<dbReference type="Proteomes" id="UP000887561">
    <property type="component" value="Unplaced"/>
</dbReference>
<reference evidence="2" key="1">
    <citation type="submission" date="2022-11" db="UniProtKB">
        <authorList>
            <consortium name="WormBaseParasite"/>
        </authorList>
    </citation>
    <scope>IDENTIFICATION</scope>
</reference>
<evidence type="ECO:0000313" key="2">
    <source>
        <dbReference type="WBParaSite" id="scaffold40346_cov284.g23698"/>
    </source>
</evidence>
<dbReference type="AlphaFoldDB" id="A0A915MLN3"/>
<accession>A0A915MLN3</accession>
<proteinExistence type="predicted"/>
<name>A0A915MLN3_MELJA</name>
<sequence length="113" mass="13695">MKYNRWEYNNKIDKFEIGWNEIIKKFVEDKFGIEIVKVSIVEGLQYIGVDIKMFEALESEGKRYKTKMLTEEERKIRAKIIEMFYYGEQHHGLQAEVARKLGIDRKYVYYIIE</sequence>
<protein>
    <submittedName>
        <fullName evidence="2">Uncharacterized protein</fullName>
    </submittedName>
</protein>
<keyword evidence="1" id="KW-1185">Reference proteome</keyword>
<evidence type="ECO:0000313" key="1">
    <source>
        <dbReference type="Proteomes" id="UP000887561"/>
    </source>
</evidence>
<organism evidence="1 2">
    <name type="scientific">Meloidogyne javanica</name>
    <name type="common">Root-knot nematode worm</name>
    <dbReference type="NCBI Taxonomy" id="6303"/>
    <lineage>
        <taxon>Eukaryota</taxon>
        <taxon>Metazoa</taxon>
        <taxon>Ecdysozoa</taxon>
        <taxon>Nematoda</taxon>
        <taxon>Chromadorea</taxon>
        <taxon>Rhabditida</taxon>
        <taxon>Tylenchina</taxon>
        <taxon>Tylenchomorpha</taxon>
        <taxon>Tylenchoidea</taxon>
        <taxon>Meloidogynidae</taxon>
        <taxon>Meloidogyninae</taxon>
        <taxon>Meloidogyne</taxon>
        <taxon>Meloidogyne incognita group</taxon>
    </lineage>
</organism>
<dbReference type="WBParaSite" id="scaffold40346_cov284.g23698">
    <property type="protein sequence ID" value="scaffold40346_cov284.g23698"/>
    <property type="gene ID" value="scaffold40346_cov284.g23698"/>
</dbReference>